<dbReference type="EMBL" id="VAJM01000001">
    <property type="protein sequence ID" value="TLM96953.1"/>
    <property type="molecule type" value="Genomic_DNA"/>
</dbReference>
<sequence length="347" mass="39603">MLKRRCLDWFLSGGLLVVSPGVFAQAPELLVRVNDLFNRRLETTFRYQEALLPPGVTARQQSLLVDKRPYLLESAGVRTSAEPDSSRYQRWTRESYLLRGETGHAAAVAYARYQLSRYSHPNDSLPSSWGLYHRYTSDFGGLDAGDVRLQGNLNPLALLSLQPAAYRPDQTLVVYNAQQGLQGDTLACYQLRATSDDPAWAGNQTYLLTLLERRNPGNRRWHDNNEETITWTIEPAQRRVTATVYARPRPVSTDKTEPYSRERESASYSRFLYSRWTRTYSNRTDFTEVHAGISAPSGHARPMRTTTYYRRQFRQLSPTQSVDTYSVPNLDDKTTQLTFTVVGTAKL</sequence>
<dbReference type="AlphaFoldDB" id="A0A5R8WY32"/>
<evidence type="ECO:0000313" key="1">
    <source>
        <dbReference type="EMBL" id="TLM96953.1"/>
    </source>
</evidence>
<comment type="caution">
    <text evidence="1">The sequence shown here is derived from an EMBL/GenBank/DDBJ whole genome shotgun (WGS) entry which is preliminary data.</text>
</comment>
<organism evidence="1 2">
    <name type="scientific">Hymenobacter jeollabukensis</name>
    <dbReference type="NCBI Taxonomy" id="2025313"/>
    <lineage>
        <taxon>Bacteria</taxon>
        <taxon>Pseudomonadati</taxon>
        <taxon>Bacteroidota</taxon>
        <taxon>Cytophagia</taxon>
        <taxon>Cytophagales</taxon>
        <taxon>Hymenobacteraceae</taxon>
        <taxon>Hymenobacter</taxon>
    </lineage>
</organism>
<evidence type="ECO:0000313" key="2">
    <source>
        <dbReference type="Proteomes" id="UP000305517"/>
    </source>
</evidence>
<keyword evidence="2" id="KW-1185">Reference proteome</keyword>
<name>A0A5R8WY32_9BACT</name>
<dbReference type="RefSeq" id="WP_138075199.1">
    <property type="nucleotide sequence ID" value="NZ_VAJM01000001.1"/>
</dbReference>
<dbReference type="Proteomes" id="UP000305517">
    <property type="component" value="Unassembled WGS sequence"/>
</dbReference>
<protein>
    <submittedName>
        <fullName evidence="1">Uncharacterized protein</fullName>
    </submittedName>
</protein>
<accession>A0A5R8WY32</accession>
<proteinExistence type="predicted"/>
<gene>
    <name evidence="1" type="ORF">FDY95_02870</name>
</gene>
<reference evidence="1 2" key="1">
    <citation type="submission" date="2019-05" db="EMBL/GenBank/DDBJ databases">
        <title>Hymenobacter edaphi sp. nov., isolated from abandoned arsenic-contaminated farmland soil.</title>
        <authorList>
            <person name="Nie L."/>
        </authorList>
    </citation>
    <scope>NUCLEOTIDE SEQUENCE [LARGE SCALE GENOMIC DNA]</scope>
    <source>
        <strain evidence="1 2">1-3-3-8</strain>
    </source>
</reference>
<dbReference type="OrthoDB" id="879079at2"/>